<accession>A0ACB7CE65</accession>
<dbReference type="Proteomes" id="UP000768646">
    <property type="component" value="Unassembled WGS sequence"/>
</dbReference>
<organism evidence="1 2">
    <name type="scientific">Pneumocystis oryctolagi</name>
    <dbReference type="NCBI Taxonomy" id="42067"/>
    <lineage>
        <taxon>Eukaryota</taxon>
        <taxon>Fungi</taxon>
        <taxon>Dikarya</taxon>
        <taxon>Ascomycota</taxon>
        <taxon>Taphrinomycotina</taxon>
        <taxon>Pneumocystomycetes</taxon>
        <taxon>Pneumocystaceae</taxon>
        <taxon>Pneumocystis</taxon>
    </lineage>
</organism>
<keyword evidence="2" id="KW-1185">Reference proteome</keyword>
<evidence type="ECO:0000313" key="2">
    <source>
        <dbReference type="Proteomes" id="UP000768646"/>
    </source>
</evidence>
<dbReference type="EMBL" id="JABTEG010000002">
    <property type="protein sequence ID" value="KAG4305878.1"/>
    <property type="molecule type" value="Genomic_DNA"/>
</dbReference>
<evidence type="ECO:0000313" key="1">
    <source>
        <dbReference type="EMBL" id="KAG4305878.1"/>
    </source>
</evidence>
<reference evidence="1 2" key="1">
    <citation type="journal article" date="2021" name="Commun. Biol.">
        <title>Genomic insights into the host specific adaptation of the Pneumocystis genus.</title>
        <authorList>
            <person name="Cisse O.H."/>
            <person name="Ma L."/>
            <person name="Dekker J.P."/>
            <person name="Khil P.P."/>
            <person name="Youn J.-H."/>
            <person name="Brenchley J.M."/>
            <person name="Blair R."/>
            <person name="Pahar B."/>
            <person name="Chabe M."/>
            <person name="Van Rompay K.K.A."/>
            <person name="Keesler R."/>
            <person name="Sukura A."/>
            <person name="Hirsch V."/>
            <person name="Kutty G."/>
            <person name="Liu Y."/>
            <person name="Peng L."/>
            <person name="Chen J."/>
            <person name="Song J."/>
            <person name="Weissenbacher-Lang C."/>
            <person name="Xu J."/>
            <person name="Upham N.S."/>
            <person name="Stajich J.E."/>
            <person name="Cuomo C.A."/>
            <person name="Cushion M.T."/>
            <person name="Kovacs J.A."/>
        </authorList>
    </citation>
    <scope>NUCLEOTIDE SEQUENCE [LARGE SCALE GENOMIC DNA]</scope>
    <source>
        <strain evidence="1 2">RABM</strain>
    </source>
</reference>
<protein>
    <submittedName>
        <fullName evidence="1">Uncharacterized protein</fullName>
    </submittedName>
</protein>
<gene>
    <name evidence="1" type="ORF">PORY_000788</name>
</gene>
<comment type="caution">
    <text evidence="1">The sequence shown here is derived from an EMBL/GenBank/DDBJ whole genome shotgun (WGS) entry which is preliminary data.</text>
</comment>
<name>A0ACB7CE65_9ASCO</name>
<proteinExistence type="predicted"/>
<sequence length="165" mass="19377">MDFLEVIAKTGVFNEEWSDWKHVFEKRLKDNLWLFESSESLSMFQNDKKLNDGIPSNISESEKALFYKIIDTLFSNFSSHPPHTVQRLAELLLTPRQNYNSLPKYLRAIEKTIMVTSTVTDFDVLKTNIHNQIMDYNSSDIPNLTYIQWARNDQNESQNTHEEIV</sequence>